<keyword evidence="1" id="KW-0238">DNA-binding</keyword>
<dbReference type="EMBL" id="CAACVG010009501">
    <property type="protein sequence ID" value="VEN53435.1"/>
    <property type="molecule type" value="Genomic_DNA"/>
</dbReference>
<dbReference type="PANTHER" id="PTHR35617">
    <property type="entry name" value="PHAGE_INTEGRASE DOMAIN-CONTAINING PROTEIN"/>
    <property type="match status" value="1"/>
</dbReference>
<dbReference type="SUPFAM" id="SSF47823">
    <property type="entry name" value="lambda integrase-like, N-terminal domain"/>
    <property type="match status" value="1"/>
</dbReference>
<dbReference type="AlphaFoldDB" id="A0A653D263"/>
<name>A0A653D263_CALMS</name>
<evidence type="ECO:0000256" key="1">
    <source>
        <dbReference type="ARBA" id="ARBA00023125"/>
    </source>
</evidence>
<accession>A0A653D263</accession>
<reference evidence="3 4" key="1">
    <citation type="submission" date="2019-01" db="EMBL/GenBank/DDBJ databases">
        <authorList>
            <person name="Sayadi A."/>
        </authorList>
    </citation>
    <scope>NUCLEOTIDE SEQUENCE [LARGE SCALE GENOMIC DNA]</scope>
</reference>
<sequence>MGLPPRVGFSTPNADAQSTATSQHGKGIVHSSSCALGESLLEIRSEIQTNSPSFLHSQPSDELSGSKHGSSTEQCKFTCFGGLEGSRWLDEMPGWLIEEKNLLQSAWRKSTMKTYISPWKRWVEWARQKSVGINNPMPQQLAQYLSHLHTVVKLCHSTICVHKSPSRGSELSSHPVVQQMLKAISLQQPDRERFGT</sequence>
<protein>
    <submittedName>
        <fullName evidence="3">Uncharacterized protein</fullName>
    </submittedName>
</protein>
<dbReference type="OrthoDB" id="6771932at2759"/>
<dbReference type="PANTHER" id="PTHR35617:SF3">
    <property type="entry name" value="CORE-BINDING (CB) DOMAIN-CONTAINING PROTEIN"/>
    <property type="match status" value="1"/>
</dbReference>
<feature type="region of interest" description="Disordered" evidence="2">
    <location>
        <begin position="1"/>
        <end position="26"/>
    </location>
</feature>
<dbReference type="GO" id="GO:0003677">
    <property type="term" value="F:DNA binding"/>
    <property type="evidence" value="ECO:0007669"/>
    <property type="project" value="UniProtKB-KW"/>
</dbReference>
<gene>
    <name evidence="3" type="ORF">CALMAC_LOCUS13233</name>
</gene>
<keyword evidence="4" id="KW-1185">Reference proteome</keyword>
<organism evidence="3 4">
    <name type="scientific">Callosobruchus maculatus</name>
    <name type="common">Southern cowpea weevil</name>
    <name type="synonym">Pulse bruchid</name>
    <dbReference type="NCBI Taxonomy" id="64391"/>
    <lineage>
        <taxon>Eukaryota</taxon>
        <taxon>Metazoa</taxon>
        <taxon>Ecdysozoa</taxon>
        <taxon>Arthropoda</taxon>
        <taxon>Hexapoda</taxon>
        <taxon>Insecta</taxon>
        <taxon>Pterygota</taxon>
        <taxon>Neoptera</taxon>
        <taxon>Endopterygota</taxon>
        <taxon>Coleoptera</taxon>
        <taxon>Polyphaga</taxon>
        <taxon>Cucujiformia</taxon>
        <taxon>Chrysomeloidea</taxon>
        <taxon>Chrysomelidae</taxon>
        <taxon>Bruchinae</taxon>
        <taxon>Bruchini</taxon>
        <taxon>Callosobruchus</taxon>
    </lineage>
</organism>
<evidence type="ECO:0000313" key="3">
    <source>
        <dbReference type="EMBL" id="VEN53435.1"/>
    </source>
</evidence>
<proteinExistence type="predicted"/>
<feature type="region of interest" description="Disordered" evidence="2">
    <location>
        <begin position="51"/>
        <end position="72"/>
    </location>
</feature>
<dbReference type="Gene3D" id="1.10.150.130">
    <property type="match status" value="1"/>
</dbReference>
<feature type="compositionally biased region" description="Polar residues" evidence="2">
    <location>
        <begin position="10"/>
        <end position="26"/>
    </location>
</feature>
<evidence type="ECO:0000256" key="2">
    <source>
        <dbReference type="SAM" id="MobiDB-lite"/>
    </source>
</evidence>
<evidence type="ECO:0000313" key="4">
    <source>
        <dbReference type="Proteomes" id="UP000410492"/>
    </source>
</evidence>
<dbReference type="Proteomes" id="UP000410492">
    <property type="component" value="Unassembled WGS sequence"/>
</dbReference>
<dbReference type="InterPro" id="IPR010998">
    <property type="entry name" value="Integrase_recombinase_N"/>
</dbReference>